<dbReference type="SFLD" id="SFLDS00005">
    <property type="entry name" value="Isoprenoid_Synthase_Type_I"/>
    <property type="match status" value="1"/>
</dbReference>
<organism evidence="8 9">
    <name type="scientific">Streptomyces cremeus</name>
    <dbReference type="NCBI Taxonomy" id="66881"/>
    <lineage>
        <taxon>Bacteria</taxon>
        <taxon>Bacillati</taxon>
        <taxon>Actinomycetota</taxon>
        <taxon>Actinomycetes</taxon>
        <taxon>Kitasatosporales</taxon>
        <taxon>Streptomycetaceae</taxon>
        <taxon>Streptomyces</taxon>
    </lineage>
</organism>
<dbReference type="PANTHER" id="PTHR12001:SF85">
    <property type="entry name" value="SHORT CHAIN ISOPRENYL DIPHOSPHATE SYNTHASE"/>
    <property type="match status" value="1"/>
</dbReference>
<dbReference type="Pfam" id="PF00348">
    <property type="entry name" value="polyprenyl_synt"/>
    <property type="match status" value="1"/>
</dbReference>
<gene>
    <name evidence="8" type="ORF">ACFFTU_16065</name>
</gene>
<reference evidence="8 9" key="1">
    <citation type="submission" date="2024-09" db="EMBL/GenBank/DDBJ databases">
        <authorList>
            <person name="Sun Q."/>
            <person name="Mori K."/>
        </authorList>
    </citation>
    <scope>NUCLEOTIDE SEQUENCE [LARGE SCALE GENOMIC DNA]</scope>
    <source>
        <strain evidence="8 9">JCM 4362</strain>
    </source>
</reference>
<dbReference type="Proteomes" id="UP001589718">
    <property type="component" value="Unassembled WGS sequence"/>
</dbReference>
<evidence type="ECO:0000256" key="4">
    <source>
        <dbReference type="ARBA" id="ARBA00022723"/>
    </source>
</evidence>
<protein>
    <submittedName>
        <fullName evidence="8">Polyprenyl synthetase family protein</fullName>
        <ecNumber evidence="8">2.5.1.-</ecNumber>
    </submittedName>
</protein>
<feature type="region of interest" description="Disordered" evidence="7">
    <location>
        <begin position="410"/>
        <end position="440"/>
    </location>
</feature>
<dbReference type="InterPro" id="IPR033749">
    <property type="entry name" value="Polyprenyl_synt_CS"/>
</dbReference>
<keyword evidence="5" id="KW-0460">Magnesium</keyword>
<feature type="region of interest" description="Disordered" evidence="7">
    <location>
        <begin position="1"/>
        <end position="43"/>
    </location>
</feature>
<feature type="compositionally biased region" description="Low complexity" evidence="7">
    <location>
        <begin position="410"/>
        <end position="421"/>
    </location>
</feature>
<evidence type="ECO:0000313" key="8">
    <source>
        <dbReference type="EMBL" id="MFB9521459.1"/>
    </source>
</evidence>
<sequence length="440" mass="45571">MHRTRTSESAWGNGRLRPGAAHEPRAAPARGRVSHGPESAAPGRAAAVHLVDADVPGAVREVLRGVLGERVRECAALDATFAADVAERVADFTLGGGKRLRAQFLWWGLRSCTGGLRPGAADTALRLAAGLELIQTCALVHDDLMDGSPVRRGRPALHVVLGARHDGAGAAGPGEPFGRAAAVLAGDLALSWADDVVAEAWDASSVSGEVRTRVRALWRAMRTEMVAGQYLDLHGQVSGSRAVGAAIRTATLKSALYSVERPLALGAALAGADQRTTGALCSAGRCAGIAFQLRDDLLGAFGDPRETGKPAGDDLRDGKLTYLTAVARARAEASGDRAAAALLDRCLGNPSLGDEGVERVREVLVETGARDVTEAKISRLVAVAHRHLASAPLLPDAQARLRELTGAVAAPPVPAAGAARPAGGGPQPAEHDEEGVRWAR</sequence>
<dbReference type="InterPro" id="IPR000092">
    <property type="entry name" value="Polyprenyl_synt"/>
</dbReference>
<dbReference type="EC" id="2.5.1.-" evidence="8"/>
<accession>A0ABV5PED2</accession>
<evidence type="ECO:0000256" key="2">
    <source>
        <dbReference type="ARBA" id="ARBA00006706"/>
    </source>
</evidence>
<evidence type="ECO:0000256" key="5">
    <source>
        <dbReference type="ARBA" id="ARBA00022842"/>
    </source>
</evidence>
<dbReference type="EMBL" id="JBHMCR010000008">
    <property type="protein sequence ID" value="MFB9521459.1"/>
    <property type="molecule type" value="Genomic_DNA"/>
</dbReference>
<comment type="cofactor">
    <cofactor evidence="1">
        <name>Mg(2+)</name>
        <dbReference type="ChEBI" id="CHEBI:18420"/>
    </cofactor>
</comment>
<dbReference type="GO" id="GO:0016740">
    <property type="term" value="F:transferase activity"/>
    <property type="evidence" value="ECO:0007669"/>
    <property type="project" value="UniProtKB-KW"/>
</dbReference>
<name>A0ABV5PED2_STRCM</name>
<proteinExistence type="inferred from homology"/>
<dbReference type="CDD" id="cd00685">
    <property type="entry name" value="Trans_IPPS_HT"/>
    <property type="match status" value="1"/>
</dbReference>
<keyword evidence="3 6" id="KW-0808">Transferase</keyword>
<evidence type="ECO:0000256" key="7">
    <source>
        <dbReference type="SAM" id="MobiDB-lite"/>
    </source>
</evidence>
<keyword evidence="9" id="KW-1185">Reference proteome</keyword>
<comment type="caution">
    <text evidence="8">The sequence shown here is derived from an EMBL/GenBank/DDBJ whole genome shotgun (WGS) entry which is preliminary data.</text>
</comment>
<dbReference type="RefSeq" id="WP_345227318.1">
    <property type="nucleotide sequence ID" value="NZ_BAAAXE010000014.1"/>
</dbReference>
<evidence type="ECO:0000256" key="6">
    <source>
        <dbReference type="RuleBase" id="RU004466"/>
    </source>
</evidence>
<dbReference type="PANTHER" id="PTHR12001">
    <property type="entry name" value="GERANYLGERANYL PYROPHOSPHATE SYNTHASE"/>
    <property type="match status" value="1"/>
</dbReference>
<evidence type="ECO:0000256" key="3">
    <source>
        <dbReference type="ARBA" id="ARBA00022679"/>
    </source>
</evidence>
<keyword evidence="4" id="KW-0479">Metal-binding</keyword>
<dbReference type="SUPFAM" id="SSF48576">
    <property type="entry name" value="Terpenoid synthases"/>
    <property type="match status" value="1"/>
</dbReference>
<dbReference type="InterPro" id="IPR008949">
    <property type="entry name" value="Isoprenoid_synthase_dom_sf"/>
</dbReference>
<comment type="similarity">
    <text evidence="2 6">Belongs to the FPP/GGPP synthase family.</text>
</comment>
<evidence type="ECO:0000313" key="9">
    <source>
        <dbReference type="Proteomes" id="UP001589718"/>
    </source>
</evidence>
<dbReference type="Gene3D" id="1.10.600.10">
    <property type="entry name" value="Farnesyl Diphosphate Synthase"/>
    <property type="match status" value="1"/>
</dbReference>
<evidence type="ECO:0000256" key="1">
    <source>
        <dbReference type="ARBA" id="ARBA00001946"/>
    </source>
</evidence>
<dbReference type="PROSITE" id="PS00723">
    <property type="entry name" value="POLYPRENYL_SYNTHASE_1"/>
    <property type="match status" value="1"/>
</dbReference>